<accession>A0A6J6KH43</accession>
<dbReference type="GO" id="GO:0005976">
    <property type="term" value="P:polysaccharide metabolic process"/>
    <property type="evidence" value="ECO:0007669"/>
    <property type="project" value="InterPro"/>
</dbReference>
<dbReference type="InterPro" id="IPR011051">
    <property type="entry name" value="RmlC_Cupin_sf"/>
</dbReference>
<dbReference type="InterPro" id="IPR014710">
    <property type="entry name" value="RmlC-like_jellyroll"/>
</dbReference>
<dbReference type="GO" id="GO:0009298">
    <property type="term" value="P:GDP-mannose biosynthetic process"/>
    <property type="evidence" value="ECO:0007669"/>
    <property type="project" value="TreeGrafter"/>
</dbReference>
<dbReference type="InterPro" id="IPR051161">
    <property type="entry name" value="Mannose-6P_isomerase_type2"/>
</dbReference>
<dbReference type="Gene3D" id="2.60.120.10">
    <property type="entry name" value="Jelly Rolls"/>
    <property type="match status" value="1"/>
</dbReference>
<dbReference type="AlphaFoldDB" id="A0A6J6KH43"/>
<dbReference type="PANTHER" id="PTHR46390">
    <property type="entry name" value="MANNOSE-1-PHOSPHATE GUANYLYLTRANSFERASE"/>
    <property type="match status" value="1"/>
</dbReference>
<evidence type="ECO:0000313" key="2">
    <source>
        <dbReference type="EMBL" id="CAB4648438.1"/>
    </source>
</evidence>
<dbReference type="GO" id="GO:0004475">
    <property type="term" value="F:mannose-1-phosphate guanylyltransferase (GTP) activity"/>
    <property type="evidence" value="ECO:0007669"/>
    <property type="project" value="TreeGrafter"/>
</dbReference>
<organism evidence="2">
    <name type="scientific">freshwater metagenome</name>
    <dbReference type="NCBI Taxonomy" id="449393"/>
    <lineage>
        <taxon>unclassified sequences</taxon>
        <taxon>metagenomes</taxon>
        <taxon>ecological metagenomes</taxon>
    </lineage>
</organism>
<evidence type="ECO:0000259" key="1">
    <source>
        <dbReference type="Pfam" id="PF01050"/>
    </source>
</evidence>
<dbReference type="CDD" id="cd02213">
    <property type="entry name" value="cupin_PMI_typeII_C"/>
    <property type="match status" value="1"/>
</dbReference>
<gene>
    <name evidence="2" type="ORF">UFOPK2243_00318</name>
</gene>
<dbReference type="Pfam" id="PF01050">
    <property type="entry name" value="MannoseP_isomer"/>
    <property type="match status" value="1"/>
</dbReference>
<dbReference type="InterPro" id="IPR001538">
    <property type="entry name" value="Man6P_isomerase-2_C"/>
</dbReference>
<proteinExistence type="predicted"/>
<dbReference type="SUPFAM" id="SSF51182">
    <property type="entry name" value="RmlC-like cupins"/>
    <property type="match status" value="1"/>
</dbReference>
<name>A0A6J6KH43_9ZZZZ</name>
<dbReference type="EMBL" id="CAEZWL010000005">
    <property type="protein sequence ID" value="CAB4648438.1"/>
    <property type="molecule type" value="Genomic_DNA"/>
</dbReference>
<dbReference type="PANTHER" id="PTHR46390:SF1">
    <property type="entry name" value="MANNOSE-1-PHOSPHATE GUANYLYLTRANSFERASE"/>
    <property type="match status" value="1"/>
</dbReference>
<reference evidence="2" key="1">
    <citation type="submission" date="2020-05" db="EMBL/GenBank/DDBJ databases">
        <authorList>
            <person name="Chiriac C."/>
            <person name="Salcher M."/>
            <person name="Ghai R."/>
            <person name="Kavagutti S V."/>
        </authorList>
    </citation>
    <scope>NUCLEOTIDE SEQUENCE</scope>
</reference>
<sequence length="117" mass="13127">MTEDQSVRPWGRYEVLSTSSTHQVKNIFVLPGKRLSYQRHQHRAEHWFIVTGSARVTLDGATFEITAGASIDIAIGAAHRIENIGETELVFTEVQTGTYFGEDDIERIEDDFGRSSA</sequence>
<feature type="domain" description="Mannose-6-phosphate isomerase type II C-terminal" evidence="1">
    <location>
        <begin position="5"/>
        <end position="110"/>
    </location>
</feature>
<protein>
    <submittedName>
        <fullName evidence="2">Unannotated protein</fullName>
    </submittedName>
</protein>